<evidence type="ECO:0000313" key="1">
    <source>
        <dbReference type="EMBL" id="KAJ8119000.1"/>
    </source>
</evidence>
<comment type="caution">
    <text evidence="1">The sequence shown here is derived from an EMBL/GenBank/DDBJ whole genome shotgun (WGS) entry which is preliminary data.</text>
</comment>
<organism evidence="1 2">
    <name type="scientific">Boeremia exigua</name>
    <dbReference type="NCBI Taxonomy" id="749465"/>
    <lineage>
        <taxon>Eukaryota</taxon>
        <taxon>Fungi</taxon>
        <taxon>Dikarya</taxon>
        <taxon>Ascomycota</taxon>
        <taxon>Pezizomycotina</taxon>
        <taxon>Dothideomycetes</taxon>
        <taxon>Pleosporomycetidae</taxon>
        <taxon>Pleosporales</taxon>
        <taxon>Pleosporineae</taxon>
        <taxon>Didymellaceae</taxon>
        <taxon>Boeremia</taxon>
    </lineage>
</organism>
<protein>
    <submittedName>
        <fullName evidence="1">Uncharacterized protein</fullName>
    </submittedName>
</protein>
<dbReference type="EMBL" id="JAPHNI010000004">
    <property type="protein sequence ID" value="KAJ8119000.1"/>
    <property type="molecule type" value="Genomic_DNA"/>
</dbReference>
<name>A0ACC2IUW2_9PLEO</name>
<proteinExistence type="predicted"/>
<reference evidence="1" key="1">
    <citation type="submission" date="2022-11" db="EMBL/GenBank/DDBJ databases">
        <title>Genome Sequence of Boeremia exigua.</title>
        <authorList>
            <person name="Buettner E."/>
        </authorList>
    </citation>
    <scope>NUCLEOTIDE SEQUENCE</scope>
    <source>
        <strain evidence="1">CU02</strain>
    </source>
</reference>
<keyword evidence="2" id="KW-1185">Reference proteome</keyword>
<dbReference type="Proteomes" id="UP001153331">
    <property type="component" value="Unassembled WGS sequence"/>
</dbReference>
<evidence type="ECO:0000313" key="2">
    <source>
        <dbReference type="Proteomes" id="UP001153331"/>
    </source>
</evidence>
<sequence length="898" mass="98082">MWEVDPETRSKLLEIQKTNDNNKCVDCNAPSPQWASPKLGIFMCLSCSGVHRGLGVHISFIRSITMDAFKGAELARMAAGGNKPFQDFFNAHPSNTKDNRTFEASSIQERYDSEAGDEWKERLSCKVEDREFDKSNLPKRLPKKDNAGVAGAGGPLSGRASAAGSRSQTPLGKTLSNESGFQRSGSPALGTNAMSSQKAKNEAYFSRMGAENANRSEDLAPNQGGKYGGFGSEPEAWKKNEDPGAPPEIADFQKDPVAALTKSFGWLGASVSKAGKTGYEGWVKPGMQKLAEADLASQAQKTAGFMGQTIQASATSAGTAFNRFVEGEPSSNTRRGVEPAKKDFWDDFGAAPKGPSKDKQDFWDEFSSAGETKSNATGLGQKPKPSGIGTSAMKGSGSAGKKDDKWEDCRGVRRGAAEEQCRKFIYDVLHEKHALPVYTGIAFVVATILAVRLRPSFSVHFAASSHFGSETYHTLIASISDNMRAVLPATVVAFALTSTVQGALTKAVNATNDAEIHLYSFVTPDCTGQPFTSPYEMKQNQCVNINQAQSVRPRFRFDHADWIQEVNKLKLHCKLEMFSDFGCSEDKKIKEYQHGRSGELPKDINSCLIPQPKKTRGGGNRDGRGPKDDQNSDGFFSARFVCGKLENPEHLCTSTIEHTTWSIDPTYGSPSYDVNTATYTGSLAISAEPSTAVEKRFKPGHESKGVWMQHPWSQSLLCYLCYPKKEHDYRKVACRAGDGYPANCGPAPVLGPNGNPKTPVTSTTSTTTDVTTTHRTTTTTVREDRAHADYYTSSGSESDEDLHTGVQQKKSWHTPVKFQHPFIDGKVACADAEWEKRGQMGKDYIKIQKVHICDDKDREDSQWIGLPETVVNTIQKTASSTNVIVHTSTSIEPRHDQL</sequence>
<gene>
    <name evidence="1" type="ORF">OPT61_g129</name>
</gene>
<accession>A0ACC2IUW2</accession>